<keyword evidence="2" id="KW-1133">Transmembrane helix</keyword>
<organism evidence="3 4">
    <name type="scientific">Blumeria hordei</name>
    <name type="common">Barley powdery mildew</name>
    <name type="synonym">Blumeria graminis f. sp. hordei</name>
    <dbReference type="NCBI Taxonomy" id="2867405"/>
    <lineage>
        <taxon>Eukaryota</taxon>
        <taxon>Fungi</taxon>
        <taxon>Dikarya</taxon>
        <taxon>Ascomycota</taxon>
        <taxon>Pezizomycotina</taxon>
        <taxon>Leotiomycetes</taxon>
        <taxon>Erysiphales</taxon>
        <taxon>Erysiphaceae</taxon>
        <taxon>Blumeria</taxon>
    </lineage>
</organism>
<proteinExistence type="inferred from homology"/>
<dbReference type="GO" id="GO:0042144">
    <property type="term" value="P:vacuole fusion, non-autophagic"/>
    <property type="evidence" value="ECO:0007669"/>
    <property type="project" value="TreeGrafter"/>
</dbReference>
<evidence type="ECO:0000313" key="4">
    <source>
        <dbReference type="Proteomes" id="UP000275772"/>
    </source>
</evidence>
<dbReference type="GO" id="GO:0004866">
    <property type="term" value="F:endopeptidase inhibitor activity"/>
    <property type="evidence" value="ECO:0007669"/>
    <property type="project" value="TreeGrafter"/>
</dbReference>
<dbReference type="AlphaFoldDB" id="A0A383UZA9"/>
<feature type="transmembrane region" description="Helical" evidence="2">
    <location>
        <begin position="7"/>
        <end position="27"/>
    </location>
</feature>
<gene>
    <name evidence="3" type="ORF">BLGHR1_15727</name>
</gene>
<evidence type="ECO:0000256" key="2">
    <source>
        <dbReference type="SAM" id="Phobius"/>
    </source>
</evidence>
<keyword evidence="2" id="KW-0472">Membrane</keyword>
<dbReference type="EMBL" id="UNSH01000070">
    <property type="protein sequence ID" value="SZF04928.1"/>
    <property type="molecule type" value="Genomic_DNA"/>
</dbReference>
<keyword evidence="2" id="KW-0812">Transmembrane</keyword>
<dbReference type="Gene3D" id="3.30.70.80">
    <property type="entry name" value="Peptidase S8 propeptide/proteinase inhibitor I9"/>
    <property type="match status" value="1"/>
</dbReference>
<evidence type="ECO:0000313" key="3">
    <source>
        <dbReference type="EMBL" id="SZF04928.1"/>
    </source>
</evidence>
<dbReference type="VEuPathDB" id="FungiDB:BLGHR1_15727"/>
<accession>A0A383UZA9</accession>
<evidence type="ECO:0008006" key="5">
    <source>
        <dbReference type="Google" id="ProtNLM"/>
    </source>
</evidence>
<evidence type="ECO:0000256" key="1">
    <source>
        <dbReference type="ARBA" id="ARBA00038069"/>
    </source>
</evidence>
<name>A0A383UZA9_BLUHO</name>
<sequence length="92" mass="10240">MLRIFHLLTVLIINAITVYGMSVIISFPKTTPDDVIQDTKSHIEKNGGVVDHDLQIINGFSTTASNTIIEQILDLKKEWAPEMELDSTVTIS</sequence>
<dbReference type="InterPro" id="IPR037045">
    <property type="entry name" value="S8pro/Inhibitor_I9_sf"/>
</dbReference>
<dbReference type="InterPro" id="IPR052471">
    <property type="entry name" value="PBI_I9"/>
</dbReference>
<protein>
    <recommendedName>
        <fullName evidence="5">Inhibitor I9 domain-containing protein</fullName>
    </recommendedName>
</protein>
<dbReference type="PANTHER" id="PTHR28288:SF1">
    <property type="entry name" value="INHIBITOR I9 DOMAIN-CONTAINING PROTEIN"/>
    <property type="match status" value="1"/>
</dbReference>
<dbReference type="SUPFAM" id="SSF54897">
    <property type="entry name" value="Protease propeptides/inhibitors"/>
    <property type="match status" value="1"/>
</dbReference>
<dbReference type="Proteomes" id="UP000275772">
    <property type="component" value="Unassembled WGS sequence"/>
</dbReference>
<comment type="similarity">
    <text evidence="1">Belongs to the protease inhibitor I9 family.</text>
</comment>
<reference evidence="3 4" key="1">
    <citation type="submission" date="2017-11" db="EMBL/GenBank/DDBJ databases">
        <authorList>
            <person name="Kracher B."/>
        </authorList>
    </citation>
    <scope>NUCLEOTIDE SEQUENCE [LARGE SCALE GENOMIC DNA]</scope>
    <source>
        <strain evidence="3 4">RACE1</strain>
    </source>
</reference>
<dbReference type="PANTHER" id="PTHR28288">
    <property type="entry name" value="PROTEASE B INHIBITOR 2"/>
    <property type="match status" value="1"/>
</dbReference>